<dbReference type="PRINTS" id="PR00813">
    <property type="entry name" value="BCTERIALGSPG"/>
</dbReference>
<dbReference type="SUPFAM" id="SSF54523">
    <property type="entry name" value="Pili subunits"/>
    <property type="match status" value="1"/>
</dbReference>
<evidence type="ECO:0000256" key="1">
    <source>
        <dbReference type="ARBA" id="ARBA00022481"/>
    </source>
</evidence>
<dbReference type="EMBL" id="UINC01020826">
    <property type="protein sequence ID" value="SVA87068.1"/>
    <property type="molecule type" value="Genomic_DNA"/>
</dbReference>
<reference evidence="3" key="1">
    <citation type="submission" date="2018-05" db="EMBL/GenBank/DDBJ databases">
        <authorList>
            <person name="Lanie J.A."/>
            <person name="Ng W.-L."/>
            <person name="Kazmierczak K.M."/>
            <person name="Andrzejewski T.M."/>
            <person name="Davidsen T.M."/>
            <person name="Wayne K.J."/>
            <person name="Tettelin H."/>
            <person name="Glass J.I."/>
            <person name="Rusch D."/>
            <person name="Podicherti R."/>
            <person name="Tsui H.-C.T."/>
            <person name="Winkler M.E."/>
        </authorList>
    </citation>
    <scope>NUCLEOTIDE SEQUENCE</scope>
</reference>
<accession>A0A381ZCP8</accession>
<keyword evidence="2" id="KW-0812">Transmembrane</keyword>
<dbReference type="PANTHER" id="PTHR30093">
    <property type="entry name" value="GENERAL SECRETION PATHWAY PROTEIN G"/>
    <property type="match status" value="1"/>
</dbReference>
<organism evidence="3">
    <name type="scientific">marine metagenome</name>
    <dbReference type="NCBI Taxonomy" id="408172"/>
    <lineage>
        <taxon>unclassified sequences</taxon>
        <taxon>metagenomes</taxon>
        <taxon>ecological metagenomes</taxon>
    </lineage>
</organism>
<dbReference type="Pfam" id="PF07963">
    <property type="entry name" value="N_methyl"/>
    <property type="match status" value="1"/>
</dbReference>
<evidence type="ECO:0000313" key="3">
    <source>
        <dbReference type="EMBL" id="SVA87068.1"/>
    </source>
</evidence>
<gene>
    <name evidence="3" type="ORF">METZ01_LOCUS139922</name>
</gene>
<dbReference type="AlphaFoldDB" id="A0A381ZCP8"/>
<dbReference type="InterPro" id="IPR012902">
    <property type="entry name" value="N_methyl_site"/>
</dbReference>
<sequence length="250" mass="27804">MKHFQKNKVGAFTLIELLVVIAIIAILAGMLLPALAKAKAKAQRISCVNNLKQVGIATRIYATDNQDRFPWQVPAEEGGSAEYIATKETLNFFRHWQALSNELSNPKVVRCPRDGNRRQATTFADGDSVRKIVKGTTLFADKKGKNGNLSVSYFIGKGADEAKPNNILSGDRNVNFAKYENDKDKKGQHVKFLKKFSAKKTPFWSQSLHEEQGDLLLSDSSCQQASSSKLAQYFLDSSDNDNEVMFPRGI</sequence>
<evidence type="ECO:0000256" key="2">
    <source>
        <dbReference type="SAM" id="Phobius"/>
    </source>
</evidence>
<keyword evidence="2" id="KW-0472">Membrane</keyword>
<dbReference type="GO" id="GO:0015627">
    <property type="term" value="C:type II protein secretion system complex"/>
    <property type="evidence" value="ECO:0007669"/>
    <property type="project" value="InterPro"/>
</dbReference>
<feature type="transmembrane region" description="Helical" evidence="2">
    <location>
        <begin position="12"/>
        <end position="36"/>
    </location>
</feature>
<dbReference type="InterPro" id="IPR045584">
    <property type="entry name" value="Pilin-like"/>
</dbReference>
<dbReference type="InterPro" id="IPR000983">
    <property type="entry name" value="Bac_GSPG_pilin"/>
</dbReference>
<dbReference type="Gene3D" id="3.30.700.10">
    <property type="entry name" value="Glycoprotein, Type 4 Pilin"/>
    <property type="match status" value="1"/>
</dbReference>
<proteinExistence type="predicted"/>
<keyword evidence="1" id="KW-0488">Methylation</keyword>
<protein>
    <recommendedName>
        <fullName evidence="4">Type II secretion system protein GspG C-terminal domain-containing protein</fullName>
    </recommendedName>
</protein>
<evidence type="ECO:0008006" key="4">
    <source>
        <dbReference type="Google" id="ProtNLM"/>
    </source>
</evidence>
<keyword evidence="2" id="KW-1133">Transmembrane helix</keyword>
<dbReference type="GO" id="GO:0015628">
    <property type="term" value="P:protein secretion by the type II secretion system"/>
    <property type="evidence" value="ECO:0007669"/>
    <property type="project" value="InterPro"/>
</dbReference>
<dbReference type="NCBIfam" id="TIGR02532">
    <property type="entry name" value="IV_pilin_GFxxxE"/>
    <property type="match status" value="1"/>
</dbReference>
<name>A0A381ZCP8_9ZZZZ</name>